<comment type="subcellular location">
    <subcellularLocation>
        <location evidence="2">Membrane</location>
        <topology evidence="2">Multi-pass membrane protein</topology>
    </subcellularLocation>
</comment>
<feature type="domain" description="Guanylate cyclase" evidence="13">
    <location>
        <begin position="319"/>
        <end position="446"/>
    </location>
</feature>
<dbReference type="FunFam" id="3.30.70.1230:FF:000024">
    <property type="entry name" value="ACXA, isoform A"/>
    <property type="match status" value="1"/>
</dbReference>
<evidence type="ECO:0000256" key="1">
    <source>
        <dbReference type="ARBA" id="ARBA00001593"/>
    </source>
</evidence>
<dbReference type="GO" id="GO:0007189">
    <property type="term" value="P:adenylate cyclase-activating G protein-coupled receptor signaling pathway"/>
    <property type="evidence" value="ECO:0007669"/>
    <property type="project" value="TreeGrafter"/>
</dbReference>
<keyword evidence="6" id="KW-0547">Nucleotide-binding</keyword>
<evidence type="ECO:0000256" key="2">
    <source>
        <dbReference type="ARBA" id="ARBA00004141"/>
    </source>
</evidence>
<feature type="transmembrane region" description="Helical" evidence="12">
    <location>
        <begin position="74"/>
        <end position="97"/>
    </location>
</feature>
<keyword evidence="7" id="KW-0067">ATP-binding</keyword>
<evidence type="ECO:0000256" key="4">
    <source>
        <dbReference type="ARBA" id="ARBA00022692"/>
    </source>
</evidence>
<dbReference type="SUPFAM" id="SSF55073">
    <property type="entry name" value="Nucleotide cyclase"/>
    <property type="match status" value="2"/>
</dbReference>
<feature type="transmembrane region" description="Helical" evidence="12">
    <location>
        <begin position="747"/>
        <end position="768"/>
    </location>
</feature>
<dbReference type="GO" id="GO:0009190">
    <property type="term" value="P:cyclic nucleotide biosynthetic process"/>
    <property type="evidence" value="ECO:0007669"/>
    <property type="project" value="InterPro"/>
</dbReference>
<dbReference type="FunFam" id="3.30.70.1230:FF:000008">
    <property type="entry name" value="Adenylate cyclase type 9"/>
    <property type="match status" value="1"/>
</dbReference>
<dbReference type="PROSITE" id="PS50125">
    <property type="entry name" value="GUANYLATE_CYCLASE_2"/>
    <property type="match status" value="2"/>
</dbReference>
<dbReference type="GO" id="GO:0005886">
    <property type="term" value="C:plasma membrane"/>
    <property type="evidence" value="ECO:0007669"/>
    <property type="project" value="TreeGrafter"/>
</dbReference>
<dbReference type="InterPro" id="IPR032628">
    <property type="entry name" value="AC_N"/>
</dbReference>
<proteinExistence type="predicted"/>
<dbReference type="PANTHER" id="PTHR45627">
    <property type="entry name" value="ADENYLATE CYCLASE TYPE 1"/>
    <property type="match status" value="1"/>
</dbReference>
<feature type="transmembrane region" description="Helical" evidence="12">
    <location>
        <begin position="135"/>
        <end position="154"/>
    </location>
</feature>
<feature type="transmembrane region" description="Helical" evidence="12">
    <location>
        <begin position="189"/>
        <end position="206"/>
    </location>
</feature>
<feature type="domain" description="Guanylate cyclase" evidence="13">
    <location>
        <begin position="884"/>
        <end position="1031"/>
    </location>
</feature>
<feature type="transmembrane region" description="Helical" evidence="12">
    <location>
        <begin position="809"/>
        <end position="827"/>
    </location>
</feature>
<dbReference type="EMBL" id="HBUF01078145">
    <property type="protein sequence ID" value="CAG6631897.1"/>
    <property type="molecule type" value="Transcribed_RNA"/>
</dbReference>
<sequence>MSGDRGSVAGIELLTRTSLNSLKDTNDIDASSFLWEAQPMDDRNWSCSYLRLQFKIKNLEELYDQYQQALHRGYFTVFLFVQSLLSLAHVIIILFCTQSTEAEKFVPDIFGYLGSAVLSWPLLVIVYKWKNPCMASVLAVLLVIIPDLCLPIYHTYADHTRYTMRPAFTTHTILAVYVFLPVVHNSQALLLGLTVTLCHLSVLFTITYSGSSHIYKMIIADFIYLVCVNGLGLYFRFVNEVVVRRTFLDRRACVESTLRLHFEKEQEEQLMLSILPKHIAARVKKDIRNVFQHIKLYQNEPLKKKPFSELYVEQHDMVSILYADVVNYSQLTVSLPPNKLVETLNELFGRFDEVSEERNVLRIKFLGDCYYCVSGVPNPNPHHAQACVDLALDMIKIIQDVRKTRGLDIDMRIGVHSGKIFSGILGVCKWQYDIWSQDVVIANHMEQTGRPGMVHVTQQTLKLLGNDYDWEPNCGNKSALLDKLNIKTFLIKPRKQCRDVSGKNFPFVINRRDSSPPRSAFDFFKIRTPSPYNSGGNTPVLRRRTMFMDNNLVLYQEMLRTADKAMQTAIEQMPIGNYKTWADVRDVNPICLTFEHWRWEYLFLQLPDPLFKFYVAGGLAVLICMFLIQRFTLSQLDTTFLLCFGFTAILFFICLPFTWTHFIWNMIQDPHQEMDVIPEPKQLLLRILYRSSILVVWSNCTRTLLYIVFTILLALCSLIVLIEWSHIDAFPMGLPEEYLHKTALYCLTPWHITETCSLSVLMCFLFLRVHFQLKLLVSCFIVAAHMGCVLLVQPRLFQEGDTWNPGLEPQFTHILSVLFLTFTLHLMDRQAEYMNRLDYRWKRQLAVEQEEAATTHIINKMLLQNILPTHVAELYLNVSRPYRELYYEQYDSVSVMFATLVESHDTAPASTLVSLEILNQIICDFDKILFIPKASRVEKIKVAGWTYLAACGLEPSVRSTSGEDNTHPLVMMTCFAANMLRVLRKFNAANNHTFKLRIGIAHGAVTAGVVGSQKPLYDIWGDVVNLASRMDSTGLPNEIQVTEKTCDILEDHGVTCELRGRTFIKGKGLITTYFIRQQEIEKFQKINIDSKSYMKIQKSSGISTA</sequence>
<dbReference type="EC" id="4.6.1.1" evidence="3"/>
<keyword evidence="9 12" id="KW-1133">Transmembrane helix</keyword>
<reference evidence="14" key="1">
    <citation type="submission" date="2021-05" db="EMBL/GenBank/DDBJ databases">
        <authorList>
            <person name="Alioto T."/>
            <person name="Alioto T."/>
            <person name="Gomez Garrido J."/>
        </authorList>
    </citation>
    <scope>NUCLEOTIDE SEQUENCE</scope>
</reference>
<evidence type="ECO:0000313" key="14">
    <source>
        <dbReference type="EMBL" id="CAG6631897.1"/>
    </source>
</evidence>
<evidence type="ECO:0000256" key="10">
    <source>
        <dbReference type="ARBA" id="ARBA00023136"/>
    </source>
</evidence>
<feature type="transmembrane region" description="Helical" evidence="12">
    <location>
        <begin position="775"/>
        <end position="797"/>
    </location>
</feature>
<evidence type="ECO:0000256" key="12">
    <source>
        <dbReference type="SAM" id="Phobius"/>
    </source>
</evidence>
<feature type="transmembrane region" description="Helical" evidence="12">
    <location>
        <begin position="166"/>
        <end position="183"/>
    </location>
</feature>
<evidence type="ECO:0000256" key="8">
    <source>
        <dbReference type="ARBA" id="ARBA00022842"/>
    </source>
</evidence>
<evidence type="ECO:0000256" key="9">
    <source>
        <dbReference type="ARBA" id="ARBA00022989"/>
    </source>
</evidence>
<protein>
    <recommendedName>
        <fullName evidence="3">adenylate cyclase</fullName>
        <ecNumber evidence="3">4.6.1.1</ecNumber>
    </recommendedName>
</protein>
<keyword evidence="4 12" id="KW-0812">Transmembrane</keyword>
<feature type="transmembrane region" description="Helical" evidence="12">
    <location>
        <begin position="109"/>
        <end position="129"/>
    </location>
</feature>
<evidence type="ECO:0000259" key="13">
    <source>
        <dbReference type="PROSITE" id="PS50125"/>
    </source>
</evidence>
<keyword evidence="11" id="KW-0456">Lyase</keyword>
<evidence type="ECO:0000256" key="3">
    <source>
        <dbReference type="ARBA" id="ARBA00012201"/>
    </source>
</evidence>
<dbReference type="PANTHER" id="PTHR45627:SF23">
    <property type="entry name" value="AT30656P-RELATED"/>
    <property type="match status" value="1"/>
</dbReference>
<keyword evidence="5" id="KW-0479">Metal-binding</keyword>
<comment type="catalytic activity">
    <reaction evidence="1">
        <text>ATP = 3',5'-cyclic AMP + diphosphate</text>
        <dbReference type="Rhea" id="RHEA:15389"/>
        <dbReference type="ChEBI" id="CHEBI:30616"/>
        <dbReference type="ChEBI" id="CHEBI:33019"/>
        <dbReference type="ChEBI" id="CHEBI:58165"/>
        <dbReference type="EC" id="4.6.1.1"/>
    </reaction>
</comment>
<dbReference type="InterPro" id="IPR029787">
    <property type="entry name" value="Nucleotide_cyclase"/>
</dbReference>
<evidence type="ECO:0000256" key="6">
    <source>
        <dbReference type="ARBA" id="ARBA00022741"/>
    </source>
</evidence>
<dbReference type="GO" id="GO:0004016">
    <property type="term" value="F:adenylate cyclase activity"/>
    <property type="evidence" value="ECO:0007669"/>
    <property type="project" value="UniProtKB-EC"/>
</dbReference>
<organism evidence="14">
    <name type="scientific">Cacopsylla melanoneura</name>
    <dbReference type="NCBI Taxonomy" id="428564"/>
    <lineage>
        <taxon>Eukaryota</taxon>
        <taxon>Metazoa</taxon>
        <taxon>Ecdysozoa</taxon>
        <taxon>Arthropoda</taxon>
        <taxon>Hexapoda</taxon>
        <taxon>Insecta</taxon>
        <taxon>Pterygota</taxon>
        <taxon>Neoptera</taxon>
        <taxon>Paraneoptera</taxon>
        <taxon>Hemiptera</taxon>
        <taxon>Sternorrhyncha</taxon>
        <taxon>Psylloidea</taxon>
        <taxon>Psyllidae</taxon>
        <taxon>Psyllinae</taxon>
        <taxon>Cacopsylla</taxon>
    </lineage>
</organism>
<evidence type="ECO:0000256" key="5">
    <source>
        <dbReference type="ARBA" id="ARBA00022723"/>
    </source>
</evidence>
<feature type="transmembrane region" description="Helical" evidence="12">
    <location>
        <begin position="218"/>
        <end position="237"/>
    </location>
</feature>
<accession>A0A8D8QHY7</accession>
<dbReference type="GO" id="GO:0035556">
    <property type="term" value="P:intracellular signal transduction"/>
    <property type="evidence" value="ECO:0007669"/>
    <property type="project" value="InterPro"/>
</dbReference>
<dbReference type="CDD" id="cd07302">
    <property type="entry name" value="CHD"/>
    <property type="match status" value="2"/>
</dbReference>
<dbReference type="AlphaFoldDB" id="A0A8D8QHY7"/>
<feature type="transmembrane region" description="Helical" evidence="12">
    <location>
        <begin position="640"/>
        <end position="663"/>
    </location>
</feature>
<dbReference type="Pfam" id="PF00211">
    <property type="entry name" value="Guanylate_cyc"/>
    <property type="match status" value="2"/>
</dbReference>
<dbReference type="GO" id="GO:0046872">
    <property type="term" value="F:metal ion binding"/>
    <property type="evidence" value="ECO:0007669"/>
    <property type="project" value="UniProtKB-KW"/>
</dbReference>
<keyword evidence="10 12" id="KW-0472">Membrane</keyword>
<feature type="transmembrane region" description="Helical" evidence="12">
    <location>
        <begin position="705"/>
        <end position="727"/>
    </location>
</feature>
<dbReference type="SMART" id="SM00044">
    <property type="entry name" value="CYCc"/>
    <property type="match status" value="2"/>
</dbReference>
<keyword evidence="8" id="KW-0460">Magnesium</keyword>
<evidence type="ECO:0000256" key="11">
    <source>
        <dbReference type="ARBA" id="ARBA00023239"/>
    </source>
</evidence>
<dbReference type="InterPro" id="IPR001054">
    <property type="entry name" value="A/G_cyclase"/>
</dbReference>
<name>A0A8D8QHY7_9HEMI</name>
<dbReference type="Gene3D" id="3.30.70.1230">
    <property type="entry name" value="Nucleotide cyclase"/>
    <property type="match status" value="2"/>
</dbReference>
<dbReference type="GO" id="GO:0005524">
    <property type="term" value="F:ATP binding"/>
    <property type="evidence" value="ECO:0007669"/>
    <property type="project" value="UniProtKB-KW"/>
</dbReference>
<evidence type="ECO:0000256" key="7">
    <source>
        <dbReference type="ARBA" id="ARBA00022840"/>
    </source>
</evidence>
<feature type="transmembrane region" description="Helical" evidence="12">
    <location>
        <begin position="610"/>
        <end position="628"/>
    </location>
</feature>
<dbReference type="Pfam" id="PF16214">
    <property type="entry name" value="AC_N"/>
    <property type="match status" value="1"/>
</dbReference>